<protein>
    <recommendedName>
        <fullName evidence="7">alpha-1,2-Mannosidase</fullName>
        <ecNumber evidence="7">3.2.1.-</ecNumber>
    </recommendedName>
</protein>
<organism evidence="9 10">
    <name type="scientific">Panagrolaimus superbus</name>
    <dbReference type="NCBI Taxonomy" id="310955"/>
    <lineage>
        <taxon>Eukaryota</taxon>
        <taxon>Metazoa</taxon>
        <taxon>Ecdysozoa</taxon>
        <taxon>Nematoda</taxon>
        <taxon>Chromadorea</taxon>
        <taxon>Rhabditida</taxon>
        <taxon>Tylenchina</taxon>
        <taxon>Panagrolaimomorpha</taxon>
        <taxon>Panagrolaimoidea</taxon>
        <taxon>Panagrolaimidae</taxon>
        <taxon>Panagrolaimus</taxon>
    </lineage>
</organism>
<feature type="compositionally biased region" description="Polar residues" evidence="8">
    <location>
        <begin position="518"/>
        <end position="528"/>
    </location>
</feature>
<proteinExistence type="inferred from homology"/>
<dbReference type="GO" id="GO:1904380">
    <property type="term" value="P:endoplasmic reticulum mannose trimming"/>
    <property type="evidence" value="ECO:0007669"/>
    <property type="project" value="InterPro"/>
</dbReference>
<evidence type="ECO:0000256" key="2">
    <source>
        <dbReference type="ARBA" id="ARBA00007658"/>
    </source>
</evidence>
<feature type="active site" description="Proton donor" evidence="5">
    <location>
        <position position="311"/>
    </location>
</feature>
<dbReference type="PRINTS" id="PR00747">
    <property type="entry name" value="GLYHDRLASE47"/>
</dbReference>
<sequence>MFYHAYNGYLENAYPLDELKPLTCKGMDTWGSFSLTLIDSLDTLIIMGNHTEFKRAVNLVLTNINVDANVNVSVFETNIRVVGGLLSAHILSGRVEGMQLHEGWPCSGPLLDLAVKFASKLLPAFNTETGMPYGTVNLRYGVNKFETPVTCTAGVGTFVIEFGALSRLTGDPHFEKIALNALDALYRARSGIGLVGNHINTETGLWTATDAGIGAGVDSYFEYLAKGGLLFHRPKLLQQFYDYEKAINKYIRQDDWFTWVSMTKGGVTFPIFQSLEAFWPGVLALIGKVDDAARILLTYFQINRQFGVTPEFYNLQNHETSNNRAGYPLRPEMIESMLYLYKSTKDPTFLHEATAMVEAIEHGTKTKCGYATIKDVNDYTLEDRMESFFLAETTKYLYLLFDENNFMHNDGTTSRIIDTPNEAHPIDPGMLYCCSSKRAEDITKLQKFEDNIDFISLLDLRDPNFQGMDKDLDKEDLPIEATEVDVGEEQMSPLIEAEIEEQELRWDQSDNIQIPLPTTTATPETNIQVPLPPPPPTTSTSTTTTTNIEISAPDEIIEESPSSSSFSGGVNAEITPILLIDLKSSKSKTELQERVKVNKEVNELISNAKEHDKKQHAAGDLRSNLAGEILQYLIDIRNEYSNLLKISAKLETPSMEDIKVQLAKRKYVTEQPGIEILNDDICVSIERSSDSLALKRMLNIIYSKHIFGKHQIRFIQGPICRPKDAPPKIEEMYFTDKPGKIIVGIKF</sequence>
<accession>A0A914ZBX5</accession>
<evidence type="ECO:0000256" key="6">
    <source>
        <dbReference type="PIRSR" id="PIRSR601382-2"/>
    </source>
</evidence>
<feature type="binding site" evidence="6">
    <location>
        <position position="419"/>
    </location>
    <ligand>
        <name>Ca(2+)</name>
        <dbReference type="ChEBI" id="CHEBI:29108"/>
    </ligand>
</feature>
<dbReference type="InterPro" id="IPR012341">
    <property type="entry name" value="6hp_glycosidase-like_sf"/>
</dbReference>
<keyword evidence="6" id="KW-0106">Calcium</keyword>
<keyword evidence="3" id="KW-0256">Endoplasmic reticulum</keyword>
<keyword evidence="9" id="KW-1185">Reference proteome</keyword>
<keyword evidence="6" id="KW-0479">Metal-binding</keyword>
<feature type="active site" evidence="5">
    <location>
        <position position="218"/>
    </location>
</feature>
<dbReference type="GO" id="GO:0004571">
    <property type="term" value="F:mannosyl-oligosaccharide 1,2-alpha-mannosidase activity"/>
    <property type="evidence" value="ECO:0007669"/>
    <property type="project" value="InterPro"/>
</dbReference>
<dbReference type="PANTHER" id="PTHR45679">
    <property type="entry name" value="ER DEGRADATION-ENHANCING ALPHA-MANNOSIDASE-LIKE PROTEIN 2"/>
    <property type="match status" value="1"/>
</dbReference>
<feature type="active site" description="Proton donor" evidence="5">
    <location>
        <position position="76"/>
    </location>
</feature>
<evidence type="ECO:0000256" key="5">
    <source>
        <dbReference type="PIRSR" id="PIRSR601382-1"/>
    </source>
</evidence>
<evidence type="ECO:0000256" key="4">
    <source>
        <dbReference type="ARBA" id="ARBA00023180"/>
    </source>
</evidence>
<dbReference type="GO" id="GO:0016020">
    <property type="term" value="C:membrane"/>
    <property type="evidence" value="ECO:0007669"/>
    <property type="project" value="InterPro"/>
</dbReference>
<dbReference type="Gene3D" id="1.50.10.10">
    <property type="match status" value="1"/>
</dbReference>
<dbReference type="Pfam" id="PF01532">
    <property type="entry name" value="Glyco_hydro_47"/>
    <property type="match status" value="1"/>
</dbReference>
<dbReference type="InterPro" id="IPR036026">
    <property type="entry name" value="Seven-hairpin_glycosidases"/>
</dbReference>
<dbReference type="Proteomes" id="UP000887577">
    <property type="component" value="Unplaced"/>
</dbReference>
<evidence type="ECO:0000256" key="7">
    <source>
        <dbReference type="RuleBase" id="RU361193"/>
    </source>
</evidence>
<dbReference type="EC" id="3.2.1.-" evidence="7"/>
<dbReference type="GO" id="GO:0044322">
    <property type="term" value="C:endoplasmic reticulum quality control compartment"/>
    <property type="evidence" value="ECO:0007669"/>
    <property type="project" value="GOC"/>
</dbReference>
<dbReference type="PANTHER" id="PTHR45679:SF6">
    <property type="entry name" value="ER DEGRADATION-ENHANCING ALPHA-MANNOSIDASE-LIKE PROTEIN 2"/>
    <property type="match status" value="1"/>
</dbReference>
<evidence type="ECO:0000256" key="8">
    <source>
        <dbReference type="SAM" id="MobiDB-lite"/>
    </source>
</evidence>
<reference evidence="10" key="1">
    <citation type="submission" date="2022-11" db="UniProtKB">
        <authorList>
            <consortium name="WormBaseParasite"/>
        </authorList>
    </citation>
    <scope>IDENTIFICATION</scope>
</reference>
<keyword evidence="4" id="KW-0325">Glycoprotein</keyword>
<dbReference type="WBParaSite" id="PSU_v2.g9825.t1">
    <property type="protein sequence ID" value="PSU_v2.g9825.t1"/>
    <property type="gene ID" value="PSU_v2.g9825"/>
</dbReference>
<dbReference type="InterPro" id="IPR001382">
    <property type="entry name" value="Glyco_hydro_47"/>
</dbReference>
<evidence type="ECO:0000313" key="10">
    <source>
        <dbReference type="WBParaSite" id="PSU_v2.g9825.t1"/>
    </source>
</evidence>
<evidence type="ECO:0000313" key="9">
    <source>
        <dbReference type="Proteomes" id="UP000887577"/>
    </source>
</evidence>
<keyword evidence="7" id="KW-0378">Hydrolase</keyword>
<feature type="active site" evidence="5">
    <location>
        <position position="332"/>
    </location>
</feature>
<dbReference type="AlphaFoldDB" id="A0A914ZBX5"/>
<feature type="region of interest" description="Disordered" evidence="8">
    <location>
        <begin position="518"/>
        <end position="544"/>
    </location>
</feature>
<dbReference type="GO" id="GO:0005509">
    <property type="term" value="F:calcium ion binding"/>
    <property type="evidence" value="ECO:0007669"/>
    <property type="project" value="InterPro"/>
</dbReference>
<comment type="similarity">
    <text evidence="2 7">Belongs to the glycosyl hydrolase 47 family.</text>
</comment>
<dbReference type="InterPro" id="IPR044674">
    <property type="entry name" value="EDEM1/2/3"/>
</dbReference>
<comment type="cofactor">
    <cofactor evidence="6">
        <name>Ca(2+)</name>
        <dbReference type="ChEBI" id="CHEBI:29108"/>
    </cofactor>
</comment>
<comment type="subcellular location">
    <subcellularLocation>
        <location evidence="1">Endoplasmic reticulum</location>
    </subcellularLocation>
</comment>
<evidence type="ECO:0000256" key="1">
    <source>
        <dbReference type="ARBA" id="ARBA00004240"/>
    </source>
</evidence>
<evidence type="ECO:0000256" key="3">
    <source>
        <dbReference type="ARBA" id="ARBA00022824"/>
    </source>
</evidence>
<name>A0A914ZBX5_9BILA</name>
<dbReference type="SUPFAM" id="SSF48225">
    <property type="entry name" value="Seven-hairpin glycosidases"/>
    <property type="match status" value="1"/>
</dbReference>
<dbReference type="GO" id="GO:0005975">
    <property type="term" value="P:carbohydrate metabolic process"/>
    <property type="evidence" value="ECO:0007669"/>
    <property type="project" value="InterPro"/>
</dbReference>
<keyword evidence="7" id="KW-0326">Glycosidase</keyword>